<name>A0A643CJA5_BALPH</name>
<feature type="region of interest" description="Disordered" evidence="1">
    <location>
        <begin position="1"/>
        <end position="22"/>
    </location>
</feature>
<proteinExistence type="predicted"/>
<sequence>MARSSRENPQGGTDQRRVLKKEDQSLERTAWWAMSAEMTVGAPVLQIHHDGRLHQSLTPTLSAKTQSNKSLSLGATDWKCAKDATMYG</sequence>
<dbReference type="AlphaFoldDB" id="A0A643CJA5"/>
<comment type="caution">
    <text evidence="2">The sequence shown here is derived from an EMBL/GenBank/DDBJ whole genome shotgun (WGS) entry which is preliminary data.</text>
</comment>
<organism evidence="2 3">
    <name type="scientific">Balaenoptera physalus</name>
    <name type="common">Fin whale</name>
    <name type="synonym">Balaena physalus</name>
    <dbReference type="NCBI Taxonomy" id="9770"/>
    <lineage>
        <taxon>Eukaryota</taxon>
        <taxon>Metazoa</taxon>
        <taxon>Chordata</taxon>
        <taxon>Craniata</taxon>
        <taxon>Vertebrata</taxon>
        <taxon>Euteleostomi</taxon>
        <taxon>Mammalia</taxon>
        <taxon>Eutheria</taxon>
        <taxon>Laurasiatheria</taxon>
        <taxon>Artiodactyla</taxon>
        <taxon>Whippomorpha</taxon>
        <taxon>Cetacea</taxon>
        <taxon>Mysticeti</taxon>
        <taxon>Balaenopteridae</taxon>
        <taxon>Balaenoptera</taxon>
    </lineage>
</organism>
<dbReference type="EMBL" id="SGJD01000263">
    <property type="protein sequence ID" value="KAB0405945.1"/>
    <property type="molecule type" value="Genomic_DNA"/>
</dbReference>
<dbReference type="Proteomes" id="UP000437017">
    <property type="component" value="Unassembled WGS sequence"/>
</dbReference>
<reference evidence="2 3" key="1">
    <citation type="journal article" date="2019" name="PLoS ONE">
        <title>Genomic analyses reveal an absence of contemporary introgressive admixture between fin whales and blue whales, despite known hybrids.</title>
        <authorList>
            <person name="Westbury M.V."/>
            <person name="Petersen B."/>
            <person name="Lorenzen E.D."/>
        </authorList>
    </citation>
    <scope>NUCLEOTIDE SEQUENCE [LARGE SCALE GENOMIC DNA]</scope>
    <source>
        <strain evidence="2">FinWhale-01</strain>
    </source>
</reference>
<evidence type="ECO:0000313" key="3">
    <source>
        <dbReference type="Proteomes" id="UP000437017"/>
    </source>
</evidence>
<accession>A0A643CJA5</accession>
<keyword evidence="3" id="KW-1185">Reference proteome</keyword>
<evidence type="ECO:0000313" key="2">
    <source>
        <dbReference type="EMBL" id="KAB0405945.1"/>
    </source>
</evidence>
<gene>
    <name evidence="2" type="ORF">E2I00_012952</name>
</gene>
<evidence type="ECO:0000256" key="1">
    <source>
        <dbReference type="SAM" id="MobiDB-lite"/>
    </source>
</evidence>
<protein>
    <submittedName>
        <fullName evidence="2">Uncharacterized protein</fullName>
    </submittedName>
</protein>